<keyword evidence="3" id="KW-1185">Reference proteome</keyword>
<evidence type="ECO:0000256" key="1">
    <source>
        <dbReference type="SAM" id="MobiDB-lite"/>
    </source>
</evidence>
<sequence length="244" mass="27479">MGTSVDGDTDINAVHGGSALISGDDLGSGFSRHSTMVGSNKESSSNKVDHLEGTNGGCDKTENGRSDNSEKKHKSHVDALRKLKSNPEINLKRGNEINKNACLFISEDLPVEGKSELLYGLAEKFSMHTFNLYFSRCASAYNNIPVVFSLLNGGVEEILIGLKYLIDNVDQMNFLIVSFVSKIKKKKFIKRNKVILHLIEFLLNKLFENNVNYRYKRTHMLDFYDNLMWSKTTFFESGNAHKKK</sequence>
<dbReference type="EMBL" id="FLRD01000058">
    <property type="protein sequence ID" value="SBT33660.1"/>
    <property type="molecule type" value="Genomic_DNA"/>
</dbReference>
<accession>A0A1A8YQ95</accession>
<dbReference type="GO" id="GO:0016301">
    <property type="term" value="F:kinase activity"/>
    <property type="evidence" value="ECO:0007669"/>
    <property type="project" value="UniProtKB-KW"/>
</dbReference>
<evidence type="ECO:0000313" key="3">
    <source>
        <dbReference type="Proteomes" id="UP000078555"/>
    </source>
</evidence>
<feature type="compositionally biased region" description="Basic and acidic residues" evidence="1">
    <location>
        <begin position="59"/>
        <end position="79"/>
    </location>
</feature>
<dbReference type="AlphaFoldDB" id="A0A1A8YQ95"/>
<evidence type="ECO:0000313" key="2">
    <source>
        <dbReference type="EMBL" id="SBT33660.1"/>
    </source>
</evidence>
<protein>
    <submittedName>
        <fullName evidence="2">Protein kinase, putative</fullName>
    </submittedName>
</protein>
<keyword evidence="2" id="KW-0808">Transferase</keyword>
<gene>
    <name evidence="2" type="ORF">POVWA1_018280</name>
</gene>
<keyword evidence="2" id="KW-0418">Kinase</keyword>
<feature type="region of interest" description="Disordered" evidence="1">
    <location>
        <begin position="31"/>
        <end position="79"/>
    </location>
</feature>
<dbReference type="Proteomes" id="UP000078555">
    <property type="component" value="Unassembled WGS sequence"/>
</dbReference>
<reference evidence="3" key="1">
    <citation type="submission" date="2016-05" db="EMBL/GenBank/DDBJ databases">
        <authorList>
            <person name="Naeem Raeece"/>
        </authorList>
    </citation>
    <scope>NUCLEOTIDE SEQUENCE [LARGE SCALE GENOMIC DNA]</scope>
</reference>
<feature type="compositionally biased region" description="Polar residues" evidence="1">
    <location>
        <begin position="31"/>
        <end position="46"/>
    </location>
</feature>
<name>A0A1A8YQ95_PLAOA</name>
<proteinExistence type="predicted"/>
<organism evidence="2 3">
    <name type="scientific">Plasmodium ovale wallikeri</name>
    <dbReference type="NCBI Taxonomy" id="864142"/>
    <lineage>
        <taxon>Eukaryota</taxon>
        <taxon>Sar</taxon>
        <taxon>Alveolata</taxon>
        <taxon>Apicomplexa</taxon>
        <taxon>Aconoidasida</taxon>
        <taxon>Haemosporida</taxon>
        <taxon>Plasmodiidae</taxon>
        <taxon>Plasmodium</taxon>
        <taxon>Plasmodium (Plasmodium)</taxon>
    </lineage>
</organism>